<protein>
    <submittedName>
        <fullName evidence="3">PTS system IIB component, L-Asc family</fullName>
    </submittedName>
</protein>
<proteinExistence type="predicted"/>
<name>A0AB38A811_9ACTN</name>
<dbReference type="CDD" id="cd05563">
    <property type="entry name" value="PTS_IIB_ascorbate"/>
    <property type="match status" value="1"/>
</dbReference>
<dbReference type="SUPFAM" id="SSF52794">
    <property type="entry name" value="PTS system IIB component-like"/>
    <property type="match status" value="1"/>
</dbReference>
<organism evidence="3 4">
    <name type="scientific">Atopobium minutum</name>
    <dbReference type="NCBI Taxonomy" id="1381"/>
    <lineage>
        <taxon>Bacteria</taxon>
        <taxon>Bacillati</taxon>
        <taxon>Actinomycetota</taxon>
        <taxon>Coriobacteriia</taxon>
        <taxon>Coriobacteriales</taxon>
        <taxon>Atopobiaceae</taxon>
        <taxon>Atopobium</taxon>
    </lineage>
</organism>
<gene>
    <name evidence="3" type="ORF">SAMN04489746_1151</name>
</gene>
<dbReference type="EMBL" id="FNSH01000001">
    <property type="protein sequence ID" value="SEB83903.1"/>
    <property type="molecule type" value="Genomic_DNA"/>
</dbReference>
<evidence type="ECO:0000259" key="2">
    <source>
        <dbReference type="PROSITE" id="PS51099"/>
    </source>
</evidence>
<dbReference type="Proteomes" id="UP000183687">
    <property type="component" value="Unassembled WGS sequence"/>
</dbReference>
<dbReference type="GO" id="GO:0009401">
    <property type="term" value="P:phosphoenolpyruvate-dependent sugar phosphotransferase system"/>
    <property type="evidence" value="ECO:0007669"/>
    <property type="project" value="InterPro"/>
</dbReference>
<feature type="domain" description="PTS EIIB type-2" evidence="2">
    <location>
        <begin position="2"/>
        <end position="95"/>
    </location>
</feature>
<keyword evidence="1" id="KW-0808">Transferase</keyword>
<dbReference type="PROSITE" id="PS51099">
    <property type="entry name" value="PTS_EIIB_TYPE_2"/>
    <property type="match status" value="1"/>
</dbReference>
<evidence type="ECO:0000313" key="3">
    <source>
        <dbReference type="EMBL" id="SEB83903.1"/>
    </source>
</evidence>
<dbReference type="Pfam" id="PF02302">
    <property type="entry name" value="PTS_IIB"/>
    <property type="match status" value="1"/>
</dbReference>
<reference evidence="3 4" key="1">
    <citation type="submission" date="2016-10" db="EMBL/GenBank/DDBJ databases">
        <authorList>
            <person name="Varghese N."/>
            <person name="Submissions S."/>
        </authorList>
    </citation>
    <scope>NUCLEOTIDE SEQUENCE [LARGE SCALE GENOMIC DNA]</scope>
    <source>
        <strain evidence="3 4">DSM 20586</strain>
    </source>
</reference>
<dbReference type="AlphaFoldDB" id="A0AB38A811"/>
<dbReference type="InterPro" id="IPR013011">
    <property type="entry name" value="PTS_EIIB_2"/>
</dbReference>
<dbReference type="InterPro" id="IPR003501">
    <property type="entry name" value="PTS_EIIB_2/3"/>
</dbReference>
<comment type="caution">
    <text evidence="3">The sequence shown here is derived from an EMBL/GenBank/DDBJ whole genome shotgun (WGS) entry which is preliminary data.</text>
</comment>
<evidence type="ECO:0000256" key="1">
    <source>
        <dbReference type="ARBA" id="ARBA00022679"/>
    </source>
</evidence>
<accession>A0AB38A811</accession>
<sequence>MLKVIAACGNGMGSSLMIKMNIANAFKELGIPAQIDHMSVGEAKTAVNGYDVVFVSRALESNFDHVTRAKVIGLRNLLSKDEVVSRIKEDILPSLKKD</sequence>
<evidence type="ECO:0000313" key="4">
    <source>
        <dbReference type="Proteomes" id="UP000183687"/>
    </source>
</evidence>
<dbReference type="Gene3D" id="3.40.50.2300">
    <property type="match status" value="1"/>
</dbReference>
<dbReference type="RefSeq" id="WP_002564205.1">
    <property type="nucleotide sequence ID" value="NZ_CALJSN010000009.1"/>
</dbReference>
<dbReference type="InterPro" id="IPR036095">
    <property type="entry name" value="PTS_EIIB-like_sf"/>
</dbReference>
<dbReference type="GO" id="GO:0008982">
    <property type="term" value="F:protein-N(PI)-phosphohistidine-sugar phosphotransferase activity"/>
    <property type="evidence" value="ECO:0007669"/>
    <property type="project" value="InterPro"/>
</dbReference>